<dbReference type="Pfam" id="PF12867">
    <property type="entry name" value="DinB_2"/>
    <property type="match status" value="1"/>
</dbReference>
<dbReference type="EMBL" id="AMSG01000009">
    <property type="protein sequence ID" value="EKF55259.1"/>
    <property type="molecule type" value="Genomic_DNA"/>
</dbReference>
<dbReference type="InterPro" id="IPR034660">
    <property type="entry name" value="DinB/YfiT-like"/>
</dbReference>
<dbReference type="OrthoDB" id="9796039at2"/>
<sequence length="180" mass="21564">MAKQDLESMKYPIGRLQFPDNYTDRNIKQWISTIEKFPQQLENLVEDFDDLQLDTPYRPEGWTVRQVIHHMADSHLNAYIRFKWTLTEDKPTIKVYHEDRWAILHDAKDADIDISLSLIESLHARWVYMLKNLTSDQLKRTFIHPEKKEISIVQLIAMYAWHSEHHLAHITSLAKREDWI</sequence>
<protein>
    <submittedName>
        <fullName evidence="6">Metal-dependent hydrolase</fullName>
    </submittedName>
</protein>
<dbReference type="GO" id="GO:0016787">
    <property type="term" value="F:hydrolase activity"/>
    <property type="evidence" value="ECO:0007669"/>
    <property type="project" value="UniProtKB-KW"/>
</dbReference>
<evidence type="ECO:0000256" key="2">
    <source>
        <dbReference type="ARBA" id="ARBA00022723"/>
    </source>
</evidence>
<dbReference type="InterPro" id="IPR023774">
    <property type="entry name" value="Put_metal_dep_hydrolase_YfiT"/>
</dbReference>
<reference evidence="6 7" key="1">
    <citation type="journal article" date="2012" name="J. Bacteriol.">
        <title>Genome Sequence of Galbibacter marinum Type Strain ck-I2-15.</title>
        <authorList>
            <person name="Lai Q."/>
            <person name="Li C."/>
            <person name="Shao Z."/>
        </authorList>
    </citation>
    <scope>NUCLEOTIDE SEQUENCE [LARGE SCALE GENOMIC DNA]</scope>
    <source>
        <strain evidence="7">ck-I2-15</strain>
    </source>
</reference>
<accession>K2PUS5</accession>
<keyword evidence="1" id="KW-0963">Cytoplasm</keyword>
<dbReference type="InterPro" id="IPR024775">
    <property type="entry name" value="DinB-like"/>
</dbReference>
<dbReference type="SUPFAM" id="SSF109854">
    <property type="entry name" value="DinB/YfiT-like putative metalloenzymes"/>
    <property type="match status" value="1"/>
</dbReference>
<organism evidence="6 7">
    <name type="scientific">Galbibacter marinus</name>
    <dbReference type="NCBI Taxonomy" id="555500"/>
    <lineage>
        <taxon>Bacteria</taxon>
        <taxon>Pseudomonadati</taxon>
        <taxon>Bacteroidota</taxon>
        <taxon>Flavobacteriia</taxon>
        <taxon>Flavobacteriales</taxon>
        <taxon>Flavobacteriaceae</taxon>
        <taxon>Galbibacter</taxon>
    </lineage>
</organism>
<keyword evidence="2" id="KW-0479">Metal-binding</keyword>
<comment type="caution">
    <text evidence="6">The sequence shown here is derived from an EMBL/GenBank/DDBJ whole genome shotgun (WGS) entry which is preliminary data.</text>
</comment>
<dbReference type="STRING" id="555500.I215_08441"/>
<dbReference type="Gene3D" id="1.20.120.450">
    <property type="entry name" value="dinb family like domain"/>
    <property type="match status" value="1"/>
</dbReference>
<dbReference type="RefSeq" id="WP_008991543.1">
    <property type="nucleotide sequence ID" value="NZ_AMSG01000009.1"/>
</dbReference>
<dbReference type="HAMAP" id="MF_01256">
    <property type="entry name" value="YfiT_hydrol"/>
    <property type="match status" value="1"/>
</dbReference>
<evidence type="ECO:0000256" key="4">
    <source>
        <dbReference type="ARBA" id="ARBA00022833"/>
    </source>
</evidence>
<evidence type="ECO:0000313" key="6">
    <source>
        <dbReference type="EMBL" id="EKF55259.1"/>
    </source>
</evidence>
<dbReference type="AlphaFoldDB" id="K2PUS5"/>
<evidence type="ECO:0000259" key="5">
    <source>
        <dbReference type="Pfam" id="PF12867"/>
    </source>
</evidence>
<keyword evidence="7" id="KW-1185">Reference proteome</keyword>
<dbReference type="NCBIfam" id="NF009807">
    <property type="entry name" value="PRK13291.1"/>
    <property type="match status" value="1"/>
</dbReference>
<keyword evidence="3 6" id="KW-0378">Hydrolase</keyword>
<feature type="domain" description="DinB-like" evidence="5">
    <location>
        <begin position="35"/>
        <end position="170"/>
    </location>
</feature>
<evidence type="ECO:0000256" key="1">
    <source>
        <dbReference type="ARBA" id="ARBA00022490"/>
    </source>
</evidence>
<dbReference type="GO" id="GO:0046872">
    <property type="term" value="F:metal ion binding"/>
    <property type="evidence" value="ECO:0007669"/>
    <property type="project" value="UniProtKB-KW"/>
</dbReference>
<gene>
    <name evidence="6" type="ORF">I215_08441</name>
</gene>
<dbReference type="eggNOG" id="COG2318">
    <property type="taxonomic scope" value="Bacteria"/>
</dbReference>
<dbReference type="Proteomes" id="UP000007364">
    <property type="component" value="Unassembled WGS sequence"/>
</dbReference>
<proteinExistence type="inferred from homology"/>
<keyword evidence="4" id="KW-0862">Zinc</keyword>
<dbReference type="PATRIC" id="fig|555500.3.peg.1749"/>
<evidence type="ECO:0000256" key="3">
    <source>
        <dbReference type="ARBA" id="ARBA00022801"/>
    </source>
</evidence>
<evidence type="ECO:0000313" key="7">
    <source>
        <dbReference type="Proteomes" id="UP000007364"/>
    </source>
</evidence>
<name>K2PUS5_9FLAO</name>